<organism evidence="1 2">
    <name type="scientific">Araneus ventricosus</name>
    <name type="common">Orbweaver spider</name>
    <name type="synonym">Epeira ventricosa</name>
    <dbReference type="NCBI Taxonomy" id="182803"/>
    <lineage>
        <taxon>Eukaryota</taxon>
        <taxon>Metazoa</taxon>
        <taxon>Ecdysozoa</taxon>
        <taxon>Arthropoda</taxon>
        <taxon>Chelicerata</taxon>
        <taxon>Arachnida</taxon>
        <taxon>Araneae</taxon>
        <taxon>Araneomorphae</taxon>
        <taxon>Entelegynae</taxon>
        <taxon>Araneoidea</taxon>
        <taxon>Araneidae</taxon>
        <taxon>Araneus</taxon>
    </lineage>
</organism>
<dbReference type="EMBL" id="BGPR01005663">
    <property type="protein sequence ID" value="GBN12268.1"/>
    <property type="molecule type" value="Genomic_DNA"/>
</dbReference>
<keyword evidence="2" id="KW-1185">Reference proteome</keyword>
<evidence type="ECO:0000313" key="2">
    <source>
        <dbReference type="Proteomes" id="UP000499080"/>
    </source>
</evidence>
<evidence type="ECO:0000313" key="1">
    <source>
        <dbReference type="EMBL" id="GBN12268.1"/>
    </source>
</evidence>
<dbReference type="AlphaFoldDB" id="A0A4Y2LC31"/>
<gene>
    <name evidence="1" type="ORF">AVEN_126196_1</name>
</gene>
<name>A0A4Y2LC31_ARAVE</name>
<protein>
    <submittedName>
        <fullName evidence="1">Uncharacterized protein</fullName>
    </submittedName>
</protein>
<comment type="caution">
    <text evidence="1">The sequence shown here is derived from an EMBL/GenBank/DDBJ whole genome shotgun (WGS) entry which is preliminary data.</text>
</comment>
<reference evidence="1 2" key="1">
    <citation type="journal article" date="2019" name="Sci. Rep.">
        <title>Orb-weaving spider Araneus ventricosus genome elucidates the spidroin gene catalogue.</title>
        <authorList>
            <person name="Kono N."/>
            <person name="Nakamura H."/>
            <person name="Ohtoshi R."/>
            <person name="Moran D.A.P."/>
            <person name="Shinohara A."/>
            <person name="Yoshida Y."/>
            <person name="Fujiwara M."/>
            <person name="Mori M."/>
            <person name="Tomita M."/>
            <person name="Arakawa K."/>
        </authorList>
    </citation>
    <scope>NUCLEOTIDE SEQUENCE [LARGE SCALE GENOMIC DNA]</scope>
</reference>
<sequence length="111" mass="13354">MKVIFNSFKRRSQRLLPPSKLPKFDFRRKPIPVTFTQKWRPLETSQPPVKQILRHKKPHVLSLREGKYYLTDGVRSLVRRDETHWVRLLESNVRYSLECTHPVLRGHDLLQ</sequence>
<accession>A0A4Y2LC31</accession>
<proteinExistence type="predicted"/>
<dbReference type="Proteomes" id="UP000499080">
    <property type="component" value="Unassembled WGS sequence"/>
</dbReference>